<dbReference type="PaxDb" id="4097-A0A1S4AIZ2"/>
<dbReference type="KEGG" id="nta:107797984"/>
<dbReference type="PANTHER" id="PTHR33710">
    <property type="entry name" value="BNAC02G09200D PROTEIN"/>
    <property type="match status" value="1"/>
</dbReference>
<dbReference type="OrthoDB" id="1304557at2759"/>
<sequence>MNVDDEGWKTVKNKSVSKDTRNVEKNIGVSTSNGFNTLDPSSSQVPAQGPWIAMGDYNVIQSVEDRYNGNPVMEAETRDFSDFLENTGMTELKTVCIEFTWTNNRVYSRIDRALVNARWMMNMTQLEVVLQDPLFSDHTPVCVYFEHDHQPMPKLFKFFNNQAEHKEFQRLVKDT</sequence>
<dbReference type="RefSeq" id="XP_016476393.1">
    <property type="nucleotide sequence ID" value="XM_016620907.1"/>
</dbReference>
<accession>A0A1S4AIZ2</accession>
<name>A0A1S4AIZ2_TOBAC</name>
<dbReference type="SUPFAM" id="SSF56219">
    <property type="entry name" value="DNase I-like"/>
    <property type="match status" value="1"/>
</dbReference>
<dbReference type="OMA" id="MIDWAFM"/>
<dbReference type="Gene3D" id="3.60.10.10">
    <property type="entry name" value="Endonuclease/exonuclease/phosphatase"/>
    <property type="match status" value="1"/>
</dbReference>
<protein>
    <submittedName>
        <fullName evidence="1">Uncharacterized protein</fullName>
    </submittedName>
</protein>
<dbReference type="InterPro" id="IPR036691">
    <property type="entry name" value="Endo/exonu/phosph_ase_sf"/>
</dbReference>
<gene>
    <name evidence="1" type="primary">LOC107797984</name>
</gene>
<dbReference type="AlphaFoldDB" id="A0A1S4AIZ2"/>
<proteinExistence type="predicted"/>
<dbReference type="PANTHER" id="PTHR33710:SF65">
    <property type="entry name" value="ENDONUCLEASE_EXONUCLEASE_PHOSPHATASE"/>
    <property type="match status" value="1"/>
</dbReference>
<organism evidence="1">
    <name type="scientific">Nicotiana tabacum</name>
    <name type="common">Common tobacco</name>
    <dbReference type="NCBI Taxonomy" id="4097"/>
    <lineage>
        <taxon>Eukaryota</taxon>
        <taxon>Viridiplantae</taxon>
        <taxon>Streptophyta</taxon>
        <taxon>Embryophyta</taxon>
        <taxon>Tracheophyta</taxon>
        <taxon>Spermatophyta</taxon>
        <taxon>Magnoliopsida</taxon>
        <taxon>eudicotyledons</taxon>
        <taxon>Gunneridae</taxon>
        <taxon>Pentapetalae</taxon>
        <taxon>asterids</taxon>
        <taxon>lamiids</taxon>
        <taxon>Solanales</taxon>
        <taxon>Solanaceae</taxon>
        <taxon>Nicotianoideae</taxon>
        <taxon>Nicotianeae</taxon>
        <taxon>Nicotiana</taxon>
    </lineage>
</organism>
<reference evidence="1" key="1">
    <citation type="submission" date="2025-08" db="UniProtKB">
        <authorList>
            <consortium name="RefSeq"/>
        </authorList>
    </citation>
    <scope>IDENTIFICATION</scope>
</reference>
<evidence type="ECO:0000313" key="1">
    <source>
        <dbReference type="RefSeq" id="XP_016476393.1"/>
    </source>
</evidence>